<organism evidence="1 2">
    <name type="scientific">Rossellomorea vietnamensis</name>
    <dbReference type="NCBI Taxonomy" id="218284"/>
    <lineage>
        <taxon>Bacteria</taxon>
        <taxon>Bacillati</taxon>
        <taxon>Bacillota</taxon>
        <taxon>Bacilli</taxon>
        <taxon>Bacillales</taxon>
        <taxon>Bacillaceae</taxon>
        <taxon>Rossellomorea</taxon>
    </lineage>
</organism>
<dbReference type="RefSeq" id="WP_148946191.1">
    <property type="nucleotide sequence ID" value="NZ_VTEH01000004.1"/>
</dbReference>
<reference evidence="1 2" key="1">
    <citation type="submission" date="2019-08" db="EMBL/GenBank/DDBJ databases">
        <title>Bacillus genomes from the desert of Cuatro Cienegas, Coahuila.</title>
        <authorList>
            <person name="Olmedo-Alvarez G."/>
        </authorList>
    </citation>
    <scope>NUCLEOTIDE SEQUENCE [LARGE SCALE GENOMIC DNA]</scope>
    <source>
        <strain evidence="1 2">CH40_1T</strain>
    </source>
</reference>
<dbReference type="EMBL" id="VTEH01000004">
    <property type="protein sequence ID" value="TYR75974.1"/>
    <property type="molecule type" value="Genomic_DNA"/>
</dbReference>
<protein>
    <submittedName>
        <fullName evidence="1">Uncharacterized protein</fullName>
    </submittedName>
</protein>
<accession>A0A5D4KF85</accession>
<sequence>MKSSTKNQLLSDHLSKNREKIKEDVLLFYSESIPDILEVLYDTAYFEKEIRRLEPLFESPFHYRFIEFHGMNLFFDGFLFSLYSKANLLDEYLREEISEGVKARLDAMTDDAGRLFNEAEVECFTLTAYKIFEFGTNAGKDYSF</sequence>
<proteinExistence type="predicted"/>
<comment type="caution">
    <text evidence="1">The sequence shown here is derived from an EMBL/GenBank/DDBJ whole genome shotgun (WGS) entry which is preliminary data.</text>
</comment>
<gene>
    <name evidence="1" type="ORF">FZC79_07385</name>
</gene>
<evidence type="ECO:0000313" key="1">
    <source>
        <dbReference type="EMBL" id="TYR75974.1"/>
    </source>
</evidence>
<dbReference type="AlphaFoldDB" id="A0A5D4KF85"/>
<name>A0A5D4KF85_9BACI</name>
<dbReference type="Proteomes" id="UP000323317">
    <property type="component" value="Unassembled WGS sequence"/>
</dbReference>
<evidence type="ECO:0000313" key="2">
    <source>
        <dbReference type="Proteomes" id="UP000323317"/>
    </source>
</evidence>